<evidence type="ECO:0000313" key="4">
    <source>
        <dbReference type="EMBL" id="SCG70638.1"/>
    </source>
</evidence>
<keyword evidence="2" id="KW-1133">Transmembrane helix</keyword>
<dbReference type="STRING" id="47864.GA0070560_13528"/>
<organism evidence="4 5">
    <name type="scientific">Micromonospora halophytica</name>
    <dbReference type="NCBI Taxonomy" id="47864"/>
    <lineage>
        <taxon>Bacteria</taxon>
        <taxon>Bacillati</taxon>
        <taxon>Actinomycetota</taxon>
        <taxon>Actinomycetes</taxon>
        <taxon>Micromonosporales</taxon>
        <taxon>Micromonosporaceae</taxon>
        <taxon>Micromonospora</taxon>
    </lineage>
</organism>
<feature type="region of interest" description="Disordered" evidence="1">
    <location>
        <begin position="51"/>
        <end position="95"/>
    </location>
</feature>
<keyword evidence="5" id="KW-1185">Reference proteome</keyword>
<dbReference type="AlphaFoldDB" id="A0A1C5JJI1"/>
<evidence type="ECO:0000313" key="5">
    <source>
        <dbReference type="Proteomes" id="UP000199408"/>
    </source>
</evidence>
<feature type="compositionally biased region" description="Low complexity" evidence="1">
    <location>
        <begin position="219"/>
        <end position="241"/>
    </location>
</feature>
<reference evidence="5" key="1">
    <citation type="submission" date="2016-06" db="EMBL/GenBank/DDBJ databases">
        <authorList>
            <person name="Varghese N."/>
        </authorList>
    </citation>
    <scope>NUCLEOTIDE SEQUENCE [LARGE SCALE GENOMIC DNA]</scope>
    <source>
        <strain evidence="5">DSM 43171</strain>
    </source>
</reference>
<keyword evidence="2" id="KW-0472">Membrane</keyword>
<proteinExistence type="predicted"/>
<feature type="compositionally biased region" description="Low complexity" evidence="1">
    <location>
        <begin position="271"/>
        <end position="290"/>
    </location>
</feature>
<evidence type="ECO:0000256" key="2">
    <source>
        <dbReference type="SAM" id="Phobius"/>
    </source>
</evidence>
<dbReference type="EMBL" id="FMDN01000035">
    <property type="protein sequence ID" value="SCG70638.1"/>
    <property type="molecule type" value="Genomic_DNA"/>
</dbReference>
<evidence type="ECO:0000259" key="3">
    <source>
        <dbReference type="Pfam" id="PF16751"/>
    </source>
</evidence>
<feature type="transmembrane region" description="Helical" evidence="2">
    <location>
        <begin position="98"/>
        <end position="118"/>
    </location>
</feature>
<accession>A0A1C5JJI1</accession>
<evidence type="ECO:0000256" key="1">
    <source>
        <dbReference type="SAM" id="MobiDB-lite"/>
    </source>
</evidence>
<keyword evidence="2" id="KW-0812">Transmembrane</keyword>
<dbReference type="OrthoDB" id="3406063at2"/>
<sequence length="290" mass="29973">MSERRRGDGEELDLATVTHDDLLLDALGRGGDQPDGDDVSAMLAAWRDDLNAEDGTGTPGVHRPVDQSGADARTAAAPVPDVLPAAAPVRQRPPRRRALRLAAAAVAALMLATGLGVGSRDSGLSSPLWSLTKVLHPERAQARVIEHTVGRAREAIAAGRFDEAGQLIDRARRDLARVSDPVEADRLRAEIDAVQRDLSVPMCPTWPQCATSPPPSAPATPSLSGPGSTGTPTPRTTTAEPPAAPSPPPPPTSDSSLLPTLPGLPLPTVPGPSVLPSLPGLPLPSVDLLG</sequence>
<name>A0A1C5JJI1_9ACTN</name>
<feature type="domain" description="Anti-sigma-D factor RsdA sigma factor binding region" evidence="3">
    <location>
        <begin position="13"/>
        <end position="52"/>
    </location>
</feature>
<protein>
    <submittedName>
        <fullName evidence="4">Anti-sigma-D factor RsdA to sigma factor binding region</fullName>
    </submittedName>
</protein>
<dbReference type="Proteomes" id="UP000199408">
    <property type="component" value="Unassembled WGS sequence"/>
</dbReference>
<feature type="compositionally biased region" description="Low complexity" evidence="1">
    <location>
        <begin position="75"/>
        <end position="90"/>
    </location>
</feature>
<dbReference type="InterPro" id="IPR031928">
    <property type="entry name" value="RsdA_SigD-bd"/>
</dbReference>
<feature type="region of interest" description="Disordered" evidence="1">
    <location>
        <begin position="205"/>
        <end position="290"/>
    </location>
</feature>
<gene>
    <name evidence="4" type="ORF">GA0070560_13528</name>
</gene>
<dbReference type="RefSeq" id="WP_091302806.1">
    <property type="nucleotide sequence ID" value="NZ_FMDN01000035.1"/>
</dbReference>
<feature type="compositionally biased region" description="Pro residues" evidence="1">
    <location>
        <begin position="242"/>
        <end position="252"/>
    </location>
</feature>
<dbReference type="Pfam" id="PF16751">
    <property type="entry name" value="RsdA_SigD_bd"/>
    <property type="match status" value="1"/>
</dbReference>